<name>A0A397H608_9GLOM</name>
<evidence type="ECO:0000313" key="2">
    <source>
        <dbReference type="EMBL" id="RHZ57134.1"/>
    </source>
</evidence>
<comment type="caution">
    <text evidence="2">The sequence shown here is derived from an EMBL/GenBank/DDBJ whole genome shotgun (WGS) entry which is preliminary data.</text>
</comment>
<dbReference type="Proteomes" id="UP000266861">
    <property type="component" value="Unassembled WGS sequence"/>
</dbReference>
<protein>
    <submittedName>
        <fullName evidence="2">Uncharacterized protein</fullName>
    </submittedName>
</protein>
<evidence type="ECO:0000313" key="3">
    <source>
        <dbReference type="Proteomes" id="UP000266861"/>
    </source>
</evidence>
<sequence length="98" mass="11168">MLCNKKSVNFYNQPIYEVKSESSDSSSGRENKEGHEAETKEGRKAEVEEERKTEAEEECEAEAKKGCEAESKKGREEEVCEYEEIRKNIAYSIPAAQI</sequence>
<evidence type="ECO:0000256" key="1">
    <source>
        <dbReference type="SAM" id="MobiDB-lite"/>
    </source>
</evidence>
<accession>A0A397H608</accession>
<dbReference type="AlphaFoldDB" id="A0A397H608"/>
<feature type="compositionally biased region" description="Basic and acidic residues" evidence="1">
    <location>
        <begin position="18"/>
        <end position="54"/>
    </location>
</feature>
<gene>
    <name evidence="2" type="ORF">Glove_393g33</name>
</gene>
<feature type="compositionally biased region" description="Basic and acidic residues" evidence="1">
    <location>
        <begin position="61"/>
        <end position="77"/>
    </location>
</feature>
<keyword evidence="3" id="KW-1185">Reference proteome</keyword>
<dbReference type="EMBL" id="PQFF01000351">
    <property type="protein sequence ID" value="RHZ57134.1"/>
    <property type="molecule type" value="Genomic_DNA"/>
</dbReference>
<organism evidence="2 3">
    <name type="scientific">Diversispora epigaea</name>
    <dbReference type="NCBI Taxonomy" id="1348612"/>
    <lineage>
        <taxon>Eukaryota</taxon>
        <taxon>Fungi</taxon>
        <taxon>Fungi incertae sedis</taxon>
        <taxon>Mucoromycota</taxon>
        <taxon>Glomeromycotina</taxon>
        <taxon>Glomeromycetes</taxon>
        <taxon>Diversisporales</taxon>
        <taxon>Diversisporaceae</taxon>
        <taxon>Diversispora</taxon>
    </lineage>
</organism>
<reference evidence="2 3" key="1">
    <citation type="submission" date="2018-08" db="EMBL/GenBank/DDBJ databases">
        <title>Genome and evolution of the arbuscular mycorrhizal fungus Diversispora epigaea (formerly Glomus versiforme) and its bacterial endosymbionts.</title>
        <authorList>
            <person name="Sun X."/>
            <person name="Fei Z."/>
            <person name="Harrison M."/>
        </authorList>
    </citation>
    <scope>NUCLEOTIDE SEQUENCE [LARGE SCALE GENOMIC DNA]</scope>
    <source>
        <strain evidence="2 3">IT104</strain>
    </source>
</reference>
<proteinExistence type="predicted"/>
<feature type="region of interest" description="Disordered" evidence="1">
    <location>
        <begin position="14"/>
        <end position="77"/>
    </location>
</feature>